<feature type="domain" description="NACHT" evidence="1">
    <location>
        <begin position="334"/>
        <end position="473"/>
    </location>
</feature>
<dbReference type="InterPro" id="IPR007111">
    <property type="entry name" value="NACHT_NTPase"/>
</dbReference>
<dbReference type="PANTHER" id="PTHR19871:SF14">
    <property type="entry name" value="DUF4062 DOMAIN-CONTAINING PROTEIN"/>
    <property type="match status" value="1"/>
</dbReference>
<evidence type="ECO:0000259" key="1">
    <source>
        <dbReference type="PROSITE" id="PS50837"/>
    </source>
</evidence>
<dbReference type="PANTHER" id="PTHR19871">
    <property type="entry name" value="BETA TRANSDUCIN-RELATED PROTEIN"/>
    <property type="match status" value="1"/>
</dbReference>
<evidence type="ECO:0000313" key="3">
    <source>
        <dbReference type="Proteomes" id="UP000597444"/>
    </source>
</evidence>
<sequence length="1654" mass="188083">MSDEVTGSSHVEAQGRRLAVVVGINGEPTPDRAPLLYAGEDAEAMAQVLQSEACGFELFAPPLLGEQATTAGIKDTVLDLADVLNEEDTALFYFSGHAEAMPTGADLDEVYLVSHDFKAARIQRDKDAQISLRWVRQILFEHEQAKSILIILDCCYAGKFRDSAPDPYLDALQHRLRYYFGEPGAESPARRGGVRLALTATGETVAKEADGHGLLTGHILSALCGEQEQAITAQGYVTFTSLFGYLDESMPLQQRPHFFGAGSSLILAKHLAFSREQRQKLEQGVRRVEREQRLRTMFSEHSGFLQDRLASFVGREEELREVHKRIEALLSTGGYLAITGQAGQGKSSVIAKLIEAQSQAQGNLERVAFHFIPLTPPPDYQVVLLRNLMARLILKYDLSDLYVASESRAALGEAFPRILQEIAEKGGRELIFIDGLDQLQTDPHTGWRDLSFLPQGPDRLPPGIAFVMGTRPNDTLRPLDLLKPAQEYRLPNLSRHDFNLILAHHRVILKRPLADRFYTMLGENALYLDLVAQELAVPQGLTDLYVEGIVRRLIDDPDNVFSLTIDRLRQQGSLWALVIKPVLGLLLAAQEPLMREQLKQLLNLAMKSNVDGELVNLGLERLGGLVIIDEQQRYSLFHLKFREHLSQKETSPKKNYVFDREDIQGWHARFIAWCEMYGMENIWEENTSSLFEKDRRRYARQHYITHLYHAHCWKQLFTVLDEGVYGKKKKRFDTGGQLYMQDLWYGCQAACWSDWTLEESLEHLVRLWRYTLLRCSLRNIVDQYPQQLFQTMLSLGKEKEVLNLTDLLTQPEKKIEILLLLIPVLMKQPEKRQDGMAIIRRIETIIWSLTDITLQAEAWKSLAVVLAQAHMGEYAEETFLHVERVAESIQDIEDRVNILKEIALALIQVHKQEHAQKIFLQAEALLRSLQNDSYTQSRALEEFASILIRAQQWEQAEKMARSIRDDQRRDGALSELVCALAQAQQWKQAELILPAIQDASSLASALCGLVSALTREQRRGYARRYIPQIEKQARSIREPQWQSVTWEKLASTLIQAHQWKKTEEIARNIQDIDIRVRVLAKLALELKKAKRMKYAGQIFLQAEEIAREKKEAEDRERMLIRLLSVLVEAQQWKQAEQLFHRLKMAIDAIGHSGWQSLLLEELTFVLAQAQQWKKAEEVARSISGTNRQAMALRHVASGLAQAQQWEQAKQIALSITRVEERIKALGDLALALTQAQQWEQAKQIALSITRVEERIKALSDLALALTQAQQWERTTPFIALIEAQYAASSYQQARALSEFATYLVLMEQQEYAYCFFNLAEEIVSTLSLEERVNGLHALILALVHVQQWEAVRRLLDEVEEAIECFVISQDRLEAFGDLAGALEQAQQPSHARRFFGLAWEAGTQILNQYQQIDLLDALLREEEMSTRVARIKDIFRSLPHSPLQTLAILIRSDHSPYSVDIDGGEEILTTLLKQARVQHWRKAEKIARTIQSESHYDAFRTLALVALATLLAQKGRWSEAERIAHSLGAFEQAAVLTDLGVGSMQVGFTEQATRFFRQSEEIINSIQRPRGQARALAVLAAGLSQAQQYEQVVALIQRSWQRTNTRDEAVQILLLTAGLIRFHHDLGASLFNVFQEVENFLQVSYEDPLEKATS</sequence>
<evidence type="ECO:0000313" key="2">
    <source>
        <dbReference type="EMBL" id="GHO98466.1"/>
    </source>
</evidence>
<name>A0A8J3J083_9CHLR</name>
<gene>
    <name evidence="2" type="ORF">KSF_085140</name>
</gene>
<dbReference type="SUPFAM" id="SSF48452">
    <property type="entry name" value="TPR-like"/>
    <property type="match status" value="2"/>
</dbReference>
<dbReference type="Proteomes" id="UP000597444">
    <property type="component" value="Unassembled WGS sequence"/>
</dbReference>
<dbReference type="GO" id="GO:0004197">
    <property type="term" value="F:cysteine-type endopeptidase activity"/>
    <property type="evidence" value="ECO:0007669"/>
    <property type="project" value="InterPro"/>
</dbReference>
<dbReference type="InterPro" id="IPR052752">
    <property type="entry name" value="NACHT-WD_repeat"/>
</dbReference>
<dbReference type="Pfam" id="PF13191">
    <property type="entry name" value="AAA_16"/>
    <property type="match status" value="1"/>
</dbReference>
<dbReference type="InterPro" id="IPR041664">
    <property type="entry name" value="AAA_16"/>
</dbReference>
<dbReference type="Pfam" id="PF25521">
    <property type="entry name" value="WHD_TANC1"/>
    <property type="match status" value="1"/>
</dbReference>
<comment type="caution">
    <text evidence="2">The sequence shown here is derived from an EMBL/GenBank/DDBJ whole genome shotgun (WGS) entry which is preliminary data.</text>
</comment>
<dbReference type="InterPro" id="IPR058056">
    <property type="entry name" value="WH_TANC1/2"/>
</dbReference>
<dbReference type="SUPFAM" id="SSF52540">
    <property type="entry name" value="P-loop containing nucleoside triphosphate hydrolases"/>
    <property type="match status" value="1"/>
</dbReference>
<dbReference type="Gene3D" id="1.25.40.10">
    <property type="entry name" value="Tetratricopeptide repeat domain"/>
    <property type="match status" value="4"/>
</dbReference>
<protein>
    <recommendedName>
        <fullName evidence="1">NACHT domain-containing protein</fullName>
    </recommendedName>
</protein>
<reference evidence="2" key="1">
    <citation type="submission" date="2020-10" db="EMBL/GenBank/DDBJ databases">
        <title>Taxonomic study of unclassified bacteria belonging to the class Ktedonobacteria.</title>
        <authorList>
            <person name="Yabe S."/>
            <person name="Wang C.M."/>
            <person name="Zheng Y."/>
            <person name="Sakai Y."/>
            <person name="Cavaletti L."/>
            <person name="Monciardini P."/>
            <person name="Donadio S."/>
        </authorList>
    </citation>
    <scope>NUCLEOTIDE SEQUENCE</scope>
    <source>
        <strain evidence="2">ID150040</strain>
    </source>
</reference>
<dbReference type="EMBL" id="BNJK01000002">
    <property type="protein sequence ID" value="GHO98466.1"/>
    <property type="molecule type" value="Genomic_DNA"/>
</dbReference>
<organism evidence="2 3">
    <name type="scientific">Reticulibacter mediterranei</name>
    <dbReference type="NCBI Taxonomy" id="2778369"/>
    <lineage>
        <taxon>Bacteria</taxon>
        <taxon>Bacillati</taxon>
        <taxon>Chloroflexota</taxon>
        <taxon>Ktedonobacteria</taxon>
        <taxon>Ktedonobacterales</taxon>
        <taxon>Reticulibacteraceae</taxon>
        <taxon>Reticulibacter</taxon>
    </lineage>
</organism>
<accession>A0A8J3J083</accession>
<dbReference type="PROSITE" id="PS50837">
    <property type="entry name" value="NACHT"/>
    <property type="match status" value="1"/>
</dbReference>
<dbReference type="RefSeq" id="WP_220209210.1">
    <property type="nucleotide sequence ID" value="NZ_BNJK01000002.1"/>
</dbReference>
<dbReference type="GO" id="GO:0006508">
    <property type="term" value="P:proteolysis"/>
    <property type="evidence" value="ECO:0007669"/>
    <property type="project" value="InterPro"/>
</dbReference>
<dbReference type="Pfam" id="PF00656">
    <property type="entry name" value="Peptidase_C14"/>
    <property type="match status" value="1"/>
</dbReference>
<dbReference type="Gene3D" id="3.40.50.300">
    <property type="entry name" value="P-loop containing nucleotide triphosphate hydrolases"/>
    <property type="match status" value="1"/>
</dbReference>
<proteinExistence type="predicted"/>
<dbReference type="InterPro" id="IPR011600">
    <property type="entry name" value="Pept_C14_caspase"/>
</dbReference>
<dbReference type="InterPro" id="IPR027417">
    <property type="entry name" value="P-loop_NTPase"/>
</dbReference>
<dbReference type="Gene3D" id="3.40.50.1460">
    <property type="match status" value="1"/>
</dbReference>
<dbReference type="InterPro" id="IPR011990">
    <property type="entry name" value="TPR-like_helical_dom_sf"/>
</dbReference>
<keyword evidence="3" id="KW-1185">Reference proteome</keyword>